<dbReference type="Proteomes" id="UP001472677">
    <property type="component" value="Unassembled WGS sequence"/>
</dbReference>
<evidence type="ECO:0000313" key="3">
    <source>
        <dbReference type="Proteomes" id="UP001472677"/>
    </source>
</evidence>
<organism evidence="2 3">
    <name type="scientific">Hibiscus sabdariffa</name>
    <name type="common">roselle</name>
    <dbReference type="NCBI Taxonomy" id="183260"/>
    <lineage>
        <taxon>Eukaryota</taxon>
        <taxon>Viridiplantae</taxon>
        <taxon>Streptophyta</taxon>
        <taxon>Embryophyta</taxon>
        <taxon>Tracheophyta</taxon>
        <taxon>Spermatophyta</taxon>
        <taxon>Magnoliopsida</taxon>
        <taxon>eudicotyledons</taxon>
        <taxon>Gunneridae</taxon>
        <taxon>Pentapetalae</taxon>
        <taxon>rosids</taxon>
        <taxon>malvids</taxon>
        <taxon>Malvales</taxon>
        <taxon>Malvaceae</taxon>
        <taxon>Malvoideae</taxon>
        <taxon>Hibiscus</taxon>
    </lineage>
</organism>
<feature type="region of interest" description="Disordered" evidence="1">
    <location>
        <begin position="1"/>
        <end position="28"/>
    </location>
</feature>
<protein>
    <submittedName>
        <fullName evidence="2">Uncharacterized protein</fullName>
    </submittedName>
</protein>
<keyword evidence="3" id="KW-1185">Reference proteome</keyword>
<name>A0ABR2F6M9_9ROSI</name>
<proteinExistence type="predicted"/>
<accession>A0ABR2F6M9</accession>
<sequence length="78" mass="8947">MEQPEKYFSSNDVEINERGMRKGRDEPQSLPEASIVTFKTYRDPIWGKGISSLNFFRTNLKSHAPPSFTSPANFKHLS</sequence>
<evidence type="ECO:0000313" key="2">
    <source>
        <dbReference type="EMBL" id="KAK8572652.1"/>
    </source>
</evidence>
<gene>
    <name evidence="2" type="ORF">V6N12_028699</name>
</gene>
<dbReference type="EMBL" id="JBBPBM010000008">
    <property type="protein sequence ID" value="KAK8572652.1"/>
    <property type="molecule type" value="Genomic_DNA"/>
</dbReference>
<reference evidence="2 3" key="1">
    <citation type="journal article" date="2024" name="G3 (Bethesda)">
        <title>Genome assembly of Hibiscus sabdariffa L. provides insights into metabolisms of medicinal natural products.</title>
        <authorList>
            <person name="Kim T."/>
        </authorList>
    </citation>
    <scope>NUCLEOTIDE SEQUENCE [LARGE SCALE GENOMIC DNA]</scope>
    <source>
        <strain evidence="2">TK-2024</strain>
        <tissue evidence="2">Old leaves</tissue>
    </source>
</reference>
<evidence type="ECO:0000256" key="1">
    <source>
        <dbReference type="SAM" id="MobiDB-lite"/>
    </source>
</evidence>
<comment type="caution">
    <text evidence="2">The sequence shown here is derived from an EMBL/GenBank/DDBJ whole genome shotgun (WGS) entry which is preliminary data.</text>
</comment>
<feature type="compositionally biased region" description="Basic and acidic residues" evidence="1">
    <location>
        <begin position="15"/>
        <end position="27"/>
    </location>
</feature>